<feature type="domain" description="Enoyl reductase (ER)" evidence="2">
    <location>
        <begin position="10"/>
        <end position="342"/>
    </location>
</feature>
<dbReference type="Pfam" id="PF08240">
    <property type="entry name" value="ADH_N"/>
    <property type="match status" value="1"/>
</dbReference>
<proteinExistence type="predicted"/>
<dbReference type="InterPro" id="IPR036291">
    <property type="entry name" value="NAD(P)-bd_dom_sf"/>
</dbReference>
<dbReference type="PANTHER" id="PTHR44054">
    <property type="entry name" value="SYNAPTIC VESICLE MEMBRANE PROTEIN VAT-1 HOMOLOG-LIKE"/>
    <property type="match status" value="1"/>
</dbReference>
<dbReference type="InterPro" id="IPR020843">
    <property type="entry name" value="ER"/>
</dbReference>
<dbReference type="Gene3D" id="3.40.50.720">
    <property type="entry name" value="NAD(P)-binding Rossmann-like Domain"/>
    <property type="match status" value="1"/>
</dbReference>
<comment type="caution">
    <text evidence="3">The sequence shown here is derived from an EMBL/GenBank/DDBJ whole genome shotgun (WGS) entry which is preliminary data.</text>
</comment>
<dbReference type="CDD" id="cd08275">
    <property type="entry name" value="MDR3"/>
    <property type="match status" value="1"/>
</dbReference>
<dbReference type="AlphaFoldDB" id="A0A271IYU0"/>
<dbReference type="InterPro" id="IPR013154">
    <property type="entry name" value="ADH-like_N"/>
</dbReference>
<dbReference type="InterPro" id="IPR011032">
    <property type="entry name" value="GroES-like_sf"/>
</dbReference>
<dbReference type="SMART" id="SM00829">
    <property type="entry name" value="PKS_ER"/>
    <property type="match status" value="1"/>
</dbReference>
<evidence type="ECO:0000259" key="2">
    <source>
        <dbReference type="SMART" id="SM00829"/>
    </source>
</evidence>
<protein>
    <submittedName>
        <fullName evidence="3">Alcohol dehydrogenase</fullName>
    </submittedName>
</protein>
<dbReference type="Pfam" id="PF13602">
    <property type="entry name" value="ADH_zinc_N_2"/>
    <property type="match status" value="1"/>
</dbReference>
<dbReference type="SUPFAM" id="SSF51735">
    <property type="entry name" value="NAD(P)-binding Rossmann-fold domains"/>
    <property type="match status" value="1"/>
</dbReference>
<dbReference type="EMBL" id="MQWD01000001">
    <property type="protein sequence ID" value="PAP76247.1"/>
    <property type="molecule type" value="Genomic_DNA"/>
</dbReference>
<reference evidence="3 4" key="1">
    <citation type="submission" date="2016-11" db="EMBL/GenBank/DDBJ databases">
        <title>Study of marine rhodopsin-containing bacteria.</title>
        <authorList>
            <person name="Yoshizawa S."/>
            <person name="Kumagai Y."/>
            <person name="Kogure K."/>
        </authorList>
    </citation>
    <scope>NUCLEOTIDE SEQUENCE [LARGE SCALE GENOMIC DNA]</scope>
    <source>
        <strain evidence="3 4">SAORIC-28</strain>
    </source>
</reference>
<sequence length="344" mass="36604">MRQVWIPRTGAPDVLEVREAPDPTPGPGEVLVAVEAAGVNFADVLARQGLYPDAPDLPAVVGYEVAGTVARLGDGVKGLEEGDPVVALTRFGGYSSHVVAPAAAVFQRPVGMSAEDGAAIPVNYLTAYQMMVVMGSVRHARELGGQRMRVLVHGASGGVGTACGDLGTIYGVELFGTASPSKHGYVRERGYHHAIDYRHRDFVAEVRDLTDGEGVDLVLDPIGGAHWGRSLDALAPAGRLVVYGVSSVAGGGRLALARMALKVPWVRTSPFALMNANHGVLGVNLGHLWTARDRVAGWARSLLAYAEAGKVRPHVDRVFSFDEAAEAHRYLEERKNRGKVLLRP</sequence>
<dbReference type="GO" id="GO:0016491">
    <property type="term" value="F:oxidoreductase activity"/>
    <property type="evidence" value="ECO:0007669"/>
    <property type="project" value="UniProtKB-KW"/>
</dbReference>
<evidence type="ECO:0000313" key="3">
    <source>
        <dbReference type="EMBL" id="PAP76247.1"/>
    </source>
</evidence>
<name>A0A271IYU0_9BACT</name>
<dbReference type="OrthoDB" id="9787435at2"/>
<keyword evidence="1" id="KW-0560">Oxidoreductase</keyword>
<dbReference type="PANTHER" id="PTHR44054:SF1">
    <property type="entry name" value="SYNAPTIC VESICLE MEMBRANE PROTEIN VAT-1 HOMOLOG"/>
    <property type="match status" value="1"/>
</dbReference>
<gene>
    <name evidence="3" type="ORF">BSZ37_07215</name>
</gene>
<dbReference type="SUPFAM" id="SSF50129">
    <property type="entry name" value="GroES-like"/>
    <property type="match status" value="1"/>
</dbReference>
<dbReference type="RefSeq" id="WP_095509895.1">
    <property type="nucleotide sequence ID" value="NZ_MQWD01000001.1"/>
</dbReference>
<accession>A0A271IYU0</accession>
<organism evidence="3 4">
    <name type="scientific">Rubrivirga marina</name>
    <dbReference type="NCBI Taxonomy" id="1196024"/>
    <lineage>
        <taxon>Bacteria</taxon>
        <taxon>Pseudomonadati</taxon>
        <taxon>Rhodothermota</taxon>
        <taxon>Rhodothermia</taxon>
        <taxon>Rhodothermales</taxon>
        <taxon>Rubricoccaceae</taxon>
        <taxon>Rubrivirga</taxon>
    </lineage>
</organism>
<evidence type="ECO:0000256" key="1">
    <source>
        <dbReference type="ARBA" id="ARBA00023002"/>
    </source>
</evidence>
<evidence type="ECO:0000313" key="4">
    <source>
        <dbReference type="Proteomes" id="UP000216339"/>
    </source>
</evidence>
<keyword evidence="4" id="KW-1185">Reference proteome</keyword>
<dbReference type="InterPro" id="IPR052100">
    <property type="entry name" value="SV-ATPase_mito-regulator"/>
</dbReference>
<dbReference type="Gene3D" id="3.90.180.10">
    <property type="entry name" value="Medium-chain alcohol dehydrogenases, catalytic domain"/>
    <property type="match status" value="1"/>
</dbReference>
<dbReference type="Proteomes" id="UP000216339">
    <property type="component" value="Unassembled WGS sequence"/>
</dbReference>